<dbReference type="EMBL" id="PEKC01000018">
    <property type="protein sequence ID" value="PII36414.1"/>
    <property type="molecule type" value="Genomic_DNA"/>
</dbReference>
<keyword evidence="2" id="KW-1003">Cell membrane</keyword>
<keyword evidence="5" id="KW-0472">Membrane</keyword>
<proteinExistence type="predicted"/>
<dbReference type="Pfam" id="PF04347">
    <property type="entry name" value="FliO"/>
    <property type="match status" value="1"/>
</dbReference>
<reference evidence="6" key="1">
    <citation type="submission" date="2017-10" db="EMBL/GenBank/DDBJ databases">
        <title>Chryseobacterium sp. B5 is a hydrocarbonoclastic and plant growth promoting bacterium.</title>
        <authorList>
            <person name="Thijs S."/>
            <person name="Gkorezis P."/>
            <person name="Van Hamme J."/>
        </authorList>
    </citation>
    <scope>NUCLEOTIDE SEQUENCE</scope>
    <source>
        <strain evidence="6">B5</strain>
    </source>
</reference>
<sequence length="110" mass="11538">MGPLWPTLLTVVALVTAMAALPWLLRRFQQRTLRCRAAGLQSRVLGAVGVGPQQRVVTVEVGEGAQTVRLVLGVTAQSIQCLHVLQAPAPADFSAAMAQARSLPADGANV</sequence>
<gene>
    <name evidence="6" type="ORF">CTI11_07200</name>
</gene>
<dbReference type="GO" id="GO:0044781">
    <property type="term" value="P:bacterial-type flagellum organization"/>
    <property type="evidence" value="ECO:0007669"/>
    <property type="project" value="InterPro"/>
</dbReference>
<comment type="caution">
    <text evidence="6">The sequence shown here is derived from an EMBL/GenBank/DDBJ whole genome shotgun (WGS) entry which is preliminary data.</text>
</comment>
<keyword evidence="6" id="KW-0282">Flagellum</keyword>
<evidence type="ECO:0000256" key="5">
    <source>
        <dbReference type="ARBA" id="ARBA00023136"/>
    </source>
</evidence>
<organism evidence="6">
    <name type="scientific">Chryseobacterium sp. B5</name>
    <dbReference type="NCBI Taxonomy" id="2050562"/>
    <lineage>
        <taxon>Bacteria</taxon>
        <taxon>Pseudomonadati</taxon>
        <taxon>Bacteroidota</taxon>
        <taxon>Flavobacteriia</taxon>
        <taxon>Flavobacteriales</taxon>
        <taxon>Weeksellaceae</taxon>
        <taxon>Chryseobacterium group</taxon>
        <taxon>Chryseobacterium</taxon>
    </lineage>
</organism>
<dbReference type="AlphaFoldDB" id="A0A2G7T939"/>
<accession>A0A2G7T939</accession>
<evidence type="ECO:0000256" key="3">
    <source>
        <dbReference type="ARBA" id="ARBA00022692"/>
    </source>
</evidence>
<keyword evidence="4" id="KW-1133">Transmembrane helix</keyword>
<comment type="subcellular location">
    <subcellularLocation>
        <location evidence="1">Cell membrane</location>
    </subcellularLocation>
</comment>
<name>A0A2G7T939_9FLAO</name>
<keyword evidence="6" id="KW-0969">Cilium</keyword>
<evidence type="ECO:0000256" key="4">
    <source>
        <dbReference type="ARBA" id="ARBA00022989"/>
    </source>
</evidence>
<dbReference type="GO" id="GO:0016020">
    <property type="term" value="C:membrane"/>
    <property type="evidence" value="ECO:0007669"/>
    <property type="project" value="InterPro"/>
</dbReference>
<keyword evidence="3" id="KW-0812">Transmembrane</keyword>
<evidence type="ECO:0000313" key="6">
    <source>
        <dbReference type="EMBL" id="PII36414.1"/>
    </source>
</evidence>
<evidence type="ECO:0000256" key="1">
    <source>
        <dbReference type="ARBA" id="ARBA00004236"/>
    </source>
</evidence>
<evidence type="ECO:0000256" key="2">
    <source>
        <dbReference type="ARBA" id="ARBA00022475"/>
    </source>
</evidence>
<dbReference type="InterPro" id="IPR022781">
    <property type="entry name" value="Flagellar_biosynth_FliO"/>
</dbReference>
<protein>
    <submittedName>
        <fullName evidence="6">Flagellar biosynthesis protein FliO</fullName>
    </submittedName>
</protein>
<keyword evidence="6" id="KW-0966">Cell projection</keyword>